<evidence type="ECO:0000313" key="11">
    <source>
        <dbReference type="Proteomes" id="UP000326364"/>
    </source>
</evidence>
<evidence type="ECO:0000256" key="6">
    <source>
        <dbReference type="ARBA" id="ARBA00023136"/>
    </source>
</evidence>
<dbReference type="Proteomes" id="UP000326364">
    <property type="component" value="Unassembled WGS sequence"/>
</dbReference>
<comment type="caution">
    <text evidence="9">The sequence shown here is derived from an EMBL/GenBank/DDBJ whole genome shotgun (WGS) entry which is preliminary data.</text>
</comment>
<dbReference type="InterPro" id="IPR051906">
    <property type="entry name" value="TolC-like"/>
</dbReference>
<protein>
    <submittedName>
        <fullName evidence="9">Transporter</fullName>
    </submittedName>
</protein>
<keyword evidence="6" id="KW-0472">Membrane</keyword>
<organism evidence="9 10">
    <name type="scientific">Sphingobium limneticum</name>
    <dbReference type="NCBI Taxonomy" id="1007511"/>
    <lineage>
        <taxon>Bacteria</taxon>
        <taxon>Pseudomonadati</taxon>
        <taxon>Pseudomonadota</taxon>
        <taxon>Alphaproteobacteria</taxon>
        <taxon>Sphingomonadales</taxon>
        <taxon>Sphingomonadaceae</taxon>
        <taxon>Sphingobium</taxon>
    </lineage>
</organism>
<name>A0A5J5HSZ4_9SPHN</name>
<sequence>MISAAYAQTGPAVNPADPVTLEEAAREAIAWHPVLTQAAGELNARATEVDVARAGYSPQISAGVATGYDSRLTADWRPRPQINASQMLFDFGKVSSAVASARAGTRVGEAEMLLAVDGLIRDTGYAMIEMQRGEALHRIGLEQLERVRAISDLVDSRVTKGAATRSDGLQAQARVEAAIATLSQIEASRRRWSSNLAYLLGRTAPPTKVDEEVPGWLMAACRQSPPDWDDVPAVMVAEAQKDQAVADLKRRKAEQLPTISIGGTGTIDVSDPLSSRRSAYSLGLNVSSNVFGGGITKARVRGASFALEAADAATDRARNETAQRLSEAQQQIDSLGALLTTLASREGNMDETGKLYRMQYLEMGTRTLVDLLNAEQEFQQVRFEAANTAHDLRRLQMDCLYNSGRTRAAFHLTGTVVRGVTL</sequence>
<dbReference type="AlphaFoldDB" id="A0A5J5HSZ4"/>
<dbReference type="GO" id="GO:0009279">
    <property type="term" value="C:cell outer membrane"/>
    <property type="evidence" value="ECO:0007669"/>
    <property type="project" value="UniProtKB-SubCell"/>
</dbReference>
<dbReference type="GO" id="GO:0015562">
    <property type="term" value="F:efflux transmembrane transporter activity"/>
    <property type="evidence" value="ECO:0007669"/>
    <property type="project" value="InterPro"/>
</dbReference>
<keyword evidence="7" id="KW-0998">Cell outer membrane</keyword>
<reference evidence="10 11" key="1">
    <citation type="submission" date="2019-09" db="EMBL/GenBank/DDBJ databases">
        <authorList>
            <person name="Feng G."/>
        </authorList>
    </citation>
    <scope>NUCLEOTIDE SEQUENCE [LARGE SCALE GENOMIC DNA]</scope>
    <source>
        <strain evidence="9 10">KACC 19283</strain>
        <strain evidence="8 11">KACC 19284</strain>
    </source>
</reference>
<evidence type="ECO:0000313" key="10">
    <source>
        <dbReference type="Proteomes" id="UP000325933"/>
    </source>
</evidence>
<dbReference type="PANTHER" id="PTHR30026:SF22">
    <property type="entry name" value="OUTER MEMBRANE EFFLUX PROTEIN"/>
    <property type="match status" value="1"/>
</dbReference>
<dbReference type="InterPro" id="IPR003423">
    <property type="entry name" value="OMP_efflux"/>
</dbReference>
<keyword evidence="5" id="KW-0812">Transmembrane</keyword>
<dbReference type="GO" id="GO:0015288">
    <property type="term" value="F:porin activity"/>
    <property type="evidence" value="ECO:0007669"/>
    <property type="project" value="TreeGrafter"/>
</dbReference>
<dbReference type="EMBL" id="VYQB01000017">
    <property type="protein sequence ID" value="KAA9013353.1"/>
    <property type="molecule type" value="Genomic_DNA"/>
</dbReference>
<comment type="similarity">
    <text evidence="2">Belongs to the outer membrane factor (OMF) (TC 1.B.17) family.</text>
</comment>
<dbReference type="EMBL" id="VYQA01000017">
    <property type="protein sequence ID" value="KAA9025659.1"/>
    <property type="molecule type" value="Genomic_DNA"/>
</dbReference>
<evidence type="ECO:0000256" key="4">
    <source>
        <dbReference type="ARBA" id="ARBA00022452"/>
    </source>
</evidence>
<evidence type="ECO:0000256" key="2">
    <source>
        <dbReference type="ARBA" id="ARBA00007613"/>
    </source>
</evidence>
<dbReference type="SUPFAM" id="SSF56954">
    <property type="entry name" value="Outer membrane efflux proteins (OEP)"/>
    <property type="match status" value="1"/>
</dbReference>
<dbReference type="Proteomes" id="UP000325933">
    <property type="component" value="Unassembled WGS sequence"/>
</dbReference>
<accession>A0A5J5HSZ4</accession>
<dbReference type="PANTHER" id="PTHR30026">
    <property type="entry name" value="OUTER MEMBRANE PROTEIN TOLC"/>
    <property type="match status" value="1"/>
</dbReference>
<keyword evidence="4" id="KW-1134">Transmembrane beta strand</keyword>
<evidence type="ECO:0000256" key="1">
    <source>
        <dbReference type="ARBA" id="ARBA00004442"/>
    </source>
</evidence>
<dbReference type="Gene3D" id="1.20.1600.10">
    <property type="entry name" value="Outer membrane efflux proteins (OEP)"/>
    <property type="match status" value="1"/>
</dbReference>
<proteinExistence type="inferred from homology"/>
<evidence type="ECO:0000313" key="8">
    <source>
        <dbReference type="EMBL" id="KAA9013353.1"/>
    </source>
</evidence>
<evidence type="ECO:0000256" key="7">
    <source>
        <dbReference type="ARBA" id="ARBA00023237"/>
    </source>
</evidence>
<dbReference type="Pfam" id="PF02321">
    <property type="entry name" value="OEP"/>
    <property type="match status" value="2"/>
</dbReference>
<evidence type="ECO:0000256" key="3">
    <source>
        <dbReference type="ARBA" id="ARBA00022448"/>
    </source>
</evidence>
<comment type="subcellular location">
    <subcellularLocation>
        <location evidence="1">Cell outer membrane</location>
    </subcellularLocation>
</comment>
<dbReference type="GO" id="GO:1990281">
    <property type="term" value="C:efflux pump complex"/>
    <property type="evidence" value="ECO:0007669"/>
    <property type="project" value="TreeGrafter"/>
</dbReference>
<evidence type="ECO:0000313" key="9">
    <source>
        <dbReference type="EMBL" id="KAA9025659.1"/>
    </source>
</evidence>
<keyword evidence="3" id="KW-0813">Transport</keyword>
<evidence type="ECO:0000256" key="5">
    <source>
        <dbReference type="ARBA" id="ARBA00022692"/>
    </source>
</evidence>
<gene>
    <name evidence="9" type="ORF">F4U95_19285</name>
    <name evidence="8" type="ORF">F4U96_19160</name>
</gene>
<keyword evidence="11" id="KW-1185">Reference proteome</keyword>